<evidence type="ECO:0000256" key="6">
    <source>
        <dbReference type="ARBA" id="ARBA00022884"/>
    </source>
</evidence>
<dbReference type="InterPro" id="IPR023165">
    <property type="entry name" value="rRNA_Ade_diMease-like_C"/>
</dbReference>
<gene>
    <name evidence="7 10" type="primary">rsmA</name>
    <name evidence="7" type="synonym">ksgA</name>
    <name evidence="10" type="ORF">FYJ65_05590</name>
</gene>
<comment type="function">
    <text evidence="7">Specifically dimethylates two adjacent adenosines (A1518 and A1519) in the loop of a conserved hairpin near the 3'-end of 16S rRNA in the 30S particle. May play a critical role in biogenesis of 30S subunits.</text>
</comment>
<dbReference type="Proteomes" id="UP000469424">
    <property type="component" value="Unassembled WGS sequence"/>
</dbReference>
<dbReference type="PROSITE" id="PS01131">
    <property type="entry name" value="RRNA_A_DIMETH"/>
    <property type="match status" value="1"/>
</dbReference>
<evidence type="ECO:0000256" key="3">
    <source>
        <dbReference type="ARBA" id="ARBA00022603"/>
    </source>
</evidence>
<dbReference type="AlphaFoldDB" id="A0A6N7XMM0"/>
<dbReference type="EMBL" id="VUNA01000009">
    <property type="protein sequence ID" value="MST70811.1"/>
    <property type="molecule type" value="Genomic_DNA"/>
</dbReference>
<name>A0A6N7XMM0_9FIRM</name>
<proteinExistence type="inferred from homology"/>
<accession>A0A6N7XMM0</accession>
<dbReference type="InterPro" id="IPR011530">
    <property type="entry name" value="rRNA_adenine_dimethylase"/>
</dbReference>
<dbReference type="CDD" id="cd02440">
    <property type="entry name" value="AdoMet_MTases"/>
    <property type="match status" value="1"/>
</dbReference>
<dbReference type="InterPro" id="IPR001737">
    <property type="entry name" value="KsgA/Erm"/>
</dbReference>
<evidence type="ECO:0000256" key="1">
    <source>
        <dbReference type="ARBA" id="ARBA00022490"/>
    </source>
</evidence>
<reference evidence="10 11" key="1">
    <citation type="submission" date="2019-08" db="EMBL/GenBank/DDBJ databases">
        <title>In-depth cultivation of the pig gut microbiome towards novel bacterial diversity and tailored functional studies.</title>
        <authorList>
            <person name="Wylensek D."/>
            <person name="Hitch T.C.A."/>
            <person name="Clavel T."/>
        </authorList>
    </citation>
    <scope>NUCLEOTIDE SEQUENCE [LARGE SCALE GENOMIC DNA]</scope>
    <source>
        <strain evidence="10 11">WCA-MUC-591-APC-4B</strain>
    </source>
</reference>
<dbReference type="NCBIfam" id="TIGR00755">
    <property type="entry name" value="ksgA"/>
    <property type="match status" value="1"/>
</dbReference>
<feature type="binding site" evidence="7 8">
    <location>
        <position position="52"/>
    </location>
    <ligand>
        <name>S-adenosyl-L-methionine</name>
        <dbReference type="ChEBI" id="CHEBI:59789"/>
    </ligand>
</feature>
<comment type="similarity">
    <text evidence="7">Belongs to the class I-like SAM-binding methyltransferase superfamily. rRNA adenine N(6)-methyltransferase family. RsmA subfamily.</text>
</comment>
<evidence type="ECO:0000256" key="7">
    <source>
        <dbReference type="HAMAP-Rule" id="MF_00607"/>
    </source>
</evidence>
<dbReference type="FunFam" id="3.40.50.150:FF:000023">
    <property type="entry name" value="Ribosomal RNA small subunit methyltransferase A"/>
    <property type="match status" value="1"/>
</dbReference>
<evidence type="ECO:0000256" key="2">
    <source>
        <dbReference type="ARBA" id="ARBA00022552"/>
    </source>
</evidence>
<dbReference type="SUPFAM" id="SSF53335">
    <property type="entry name" value="S-adenosyl-L-methionine-dependent methyltransferases"/>
    <property type="match status" value="1"/>
</dbReference>
<evidence type="ECO:0000256" key="8">
    <source>
        <dbReference type="PROSITE-ProRule" id="PRU01026"/>
    </source>
</evidence>
<keyword evidence="1 7" id="KW-0963">Cytoplasm</keyword>
<dbReference type="InterPro" id="IPR020596">
    <property type="entry name" value="rRNA_Ade_Mease_Trfase_CS"/>
</dbReference>
<comment type="catalytic activity">
    <reaction evidence="7">
        <text>adenosine(1518)/adenosine(1519) in 16S rRNA + 4 S-adenosyl-L-methionine = N(6)-dimethyladenosine(1518)/N(6)-dimethyladenosine(1519) in 16S rRNA + 4 S-adenosyl-L-homocysteine + 4 H(+)</text>
        <dbReference type="Rhea" id="RHEA:19609"/>
        <dbReference type="Rhea" id="RHEA-COMP:10232"/>
        <dbReference type="Rhea" id="RHEA-COMP:10233"/>
        <dbReference type="ChEBI" id="CHEBI:15378"/>
        <dbReference type="ChEBI" id="CHEBI:57856"/>
        <dbReference type="ChEBI" id="CHEBI:59789"/>
        <dbReference type="ChEBI" id="CHEBI:74411"/>
        <dbReference type="ChEBI" id="CHEBI:74493"/>
        <dbReference type="EC" id="2.1.1.182"/>
    </reaction>
</comment>
<dbReference type="InterPro" id="IPR029063">
    <property type="entry name" value="SAM-dependent_MTases_sf"/>
</dbReference>
<evidence type="ECO:0000259" key="9">
    <source>
        <dbReference type="SMART" id="SM00650"/>
    </source>
</evidence>
<feature type="domain" description="Ribosomal RNA adenine methylase transferase N-terminal" evidence="9">
    <location>
        <begin position="32"/>
        <end position="210"/>
    </location>
</feature>
<dbReference type="InterPro" id="IPR020598">
    <property type="entry name" value="rRNA_Ade_methylase_Trfase_N"/>
</dbReference>
<keyword evidence="3 7" id="KW-0489">Methyltransferase</keyword>
<keyword evidence="5 7" id="KW-0949">S-adenosyl-L-methionine</keyword>
<dbReference type="GO" id="GO:0005829">
    <property type="term" value="C:cytosol"/>
    <property type="evidence" value="ECO:0007669"/>
    <property type="project" value="TreeGrafter"/>
</dbReference>
<protein>
    <recommendedName>
        <fullName evidence="7">Ribosomal RNA small subunit methyltransferase A</fullName>
        <ecNumber evidence="7">2.1.1.182</ecNumber>
    </recommendedName>
    <alternativeName>
        <fullName evidence="7">16S rRNA (adenine(1518)-N(6)/adenine(1519)-N(6))-dimethyltransferase</fullName>
    </alternativeName>
    <alternativeName>
        <fullName evidence="7">16S rRNA dimethyladenosine transferase</fullName>
    </alternativeName>
    <alternativeName>
        <fullName evidence="7">16S rRNA dimethylase</fullName>
    </alternativeName>
    <alternativeName>
        <fullName evidence="7">S-adenosylmethionine-6-N', N'-adenosyl(rRNA) dimethyltransferase</fullName>
    </alternativeName>
</protein>
<evidence type="ECO:0000256" key="5">
    <source>
        <dbReference type="ARBA" id="ARBA00022691"/>
    </source>
</evidence>
<comment type="caution">
    <text evidence="10">The sequence shown here is derived from an EMBL/GenBank/DDBJ whole genome shotgun (WGS) entry which is preliminary data.</text>
</comment>
<dbReference type="Gene3D" id="1.10.8.100">
    <property type="entry name" value="Ribosomal RNA adenine dimethylase-like, domain 2"/>
    <property type="match status" value="1"/>
</dbReference>
<dbReference type="EC" id="2.1.1.182" evidence="7"/>
<dbReference type="Pfam" id="PF00398">
    <property type="entry name" value="RrnaAD"/>
    <property type="match status" value="1"/>
</dbReference>
<dbReference type="PANTHER" id="PTHR11727:SF7">
    <property type="entry name" value="DIMETHYLADENOSINE TRANSFERASE-RELATED"/>
    <property type="match status" value="1"/>
</dbReference>
<keyword evidence="4 7" id="KW-0808">Transferase</keyword>
<dbReference type="HAMAP" id="MF_00607">
    <property type="entry name" value="16SrRNA_methyltr_A"/>
    <property type="match status" value="1"/>
</dbReference>
<feature type="binding site" evidence="7 8">
    <location>
        <position position="73"/>
    </location>
    <ligand>
        <name>S-adenosyl-L-methionine</name>
        <dbReference type="ChEBI" id="CHEBI:59789"/>
    </ligand>
</feature>
<feature type="binding site" evidence="7 8">
    <location>
        <position position="98"/>
    </location>
    <ligand>
        <name>S-adenosyl-L-methionine</name>
        <dbReference type="ChEBI" id="CHEBI:59789"/>
    </ligand>
</feature>
<feature type="binding site" evidence="7 8">
    <location>
        <position position="125"/>
    </location>
    <ligand>
        <name>S-adenosyl-L-methionine</name>
        <dbReference type="ChEBI" id="CHEBI:59789"/>
    </ligand>
</feature>
<comment type="subcellular location">
    <subcellularLocation>
        <location evidence="7">Cytoplasm</location>
    </subcellularLocation>
</comment>
<feature type="binding site" evidence="7 8">
    <location>
        <position position="27"/>
    </location>
    <ligand>
        <name>S-adenosyl-L-methionine</name>
        <dbReference type="ChEBI" id="CHEBI:59789"/>
    </ligand>
</feature>
<evidence type="ECO:0000313" key="10">
    <source>
        <dbReference type="EMBL" id="MST70811.1"/>
    </source>
</evidence>
<dbReference type="GO" id="GO:0052908">
    <property type="term" value="F:16S rRNA (adenine(1518)-N(6)/adenine(1519)-N(6))-dimethyltransferase activity"/>
    <property type="evidence" value="ECO:0007669"/>
    <property type="project" value="UniProtKB-EC"/>
</dbReference>
<keyword evidence="2 7" id="KW-0698">rRNA processing</keyword>
<organism evidence="10 11">
    <name type="scientific">Mogibacterium kristiansenii</name>
    <dbReference type="NCBI Taxonomy" id="2606708"/>
    <lineage>
        <taxon>Bacteria</taxon>
        <taxon>Bacillati</taxon>
        <taxon>Bacillota</taxon>
        <taxon>Clostridia</taxon>
        <taxon>Peptostreptococcales</taxon>
        <taxon>Anaerovoracaceae</taxon>
        <taxon>Mogibacterium</taxon>
    </lineage>
</organism>
<keyword evidence="11" id="KW-1185">Reference proteome</keyword>
<keyword evidence="6 7" id="KW-0694">RNA-binding</keyword>
<feature type="binding site" evidence="7 8">
    <location>
        <position position="25"/>
    </location>
    <ligand>
        <name>S-adenosyl-L-methionine</name>
        <dbReference type="ChEBI" id="CHEBI:59789"/>
    </ligand>
</feature>
<dbReference type="PROSITE" id="PS51689">
    <property type="entry name" value="SAM_RNA_A_N6_MT"/>
    <property type="match status" value="1"/>
</dbReference>
<dbReference type="Gene3D" id="3.40.50.150">
    <property type="entry name" value="Vaccinia Virus protein VP39"/>
    <property type="match status" value="1"/>
</dbReference>
<sequence length="292" mass="32814">MKRAELSKSKKKSTGFQHSKKLGQNFLTDHGVVEDIAIGSLADEDTLVIEIGPGQGVLTDELMNYAGALIAVELDDRLIPYLRTRFALNDRVEIVHGDILEIDLEELVRSGKEKFNVSKVQVVGNLPYYITTPIIMKLLESGISFENITIMMQKEVADRLIAEPGTKNTGAITYGVQYRCTVDKICDADRNCFDPAPKVDSAVLRLNFRKEPPVTPVSEKFFFQCIKAGFMMRRKTLLNSLAALNSLDASYHFGKDKIQQALKECGIDSKRRAESLTMEEFSELSDAIWRQR</sequence>
<dbReference type="GO" id="GO:0003723">
    <property type="term" value="F:RNA binding"/>
    <property type="evidence" value="ECO:0007669"/>
    <property type="project" value="UniProtKB-UniRule"/>
</dbReference>
<dbReference type="PANTHER" id="PTHR11727">
    <property type="entry name" value="DIMETHYLADENOSINE TRANSFERASE"/>
    <property type="match status" value="1"/>
</dbReference>
<dbReference type="SMART" id="SM00650">
    <property type="entry name" value="rADc"/>
    <property type="match status" value="1"/>
</dbReference>
<evidence type="ECO:0000256" key="4">
    <source>
        <dbReference type="ARBA" id="ARBA00022679"/>
    </source>
</evidence>
<evidence type="ECO:0000313" key="11">
    <source>
        <dbReference type="Proteomes" id="UP000469424"/>
    </source>
</evidence>